<feature type="domain" description="Response regulatory" evidence="2">
    <location>
        <begin position="5"/>
        <end position="119"/>
    </location>
</feature>
<accession>A0A3B1CZ95</accession>
<dbReference type="Pfam" id="PF00072">
    <property type="entry name" value="Response_reg"/>
    <property type="match status" value="1"/>
</dbReference>
<dbReference type="Pfam" id="PF08665">
    <property type="entry name" value="PglZ"/>
    <property type="match status" value="1"/>
</dbReference>
<dbReference type="Gene3D" id="3.40.50.2300">
    <property type="match status" value="1"/>
</dbReference>
<evidence type="ECO:0000313" key="3">
    <source>
        <dbReference type="EMBL" id="VAX21857.1"/>
    </source>
</evidence>
<keyword evidence="1" id="KW-0597">Phosphoprotein</keyword>
<name>A0A3B1CZ95_9ZZZZ</name>
<gene>
    <name evidence="3" type="ORF">MNBD_IGNAVI01-3140</name>
</gene>
<dbReference type="AlphaFoldDB" id="A0A3B1CZ95"/>
<dbReference type="InterPro" id="IPR050595">
    <property type="entry name" value="Bact_response_regulator"/>
</dbReference>
<organism evidence="3">
    <name type="scientific">hydrothermal vent metagenome</name>
    <dbReference type="NCBI Taxonomy" id="652676"/>
    <lineage>
        <taxon>unclassified sequences</taxon>
        <taxon>metagenomes</taxon>
        <taxon>ecological metagenomes</taxon>
    </lineage>
</organism>
<dbReference type="SUPFAM" id="SSF52172">
    <property type="entry name" value="CheY-like"/>
    <property type="match status" value="1"/>
</dbReference>
<reference evidence="3" key="1">
    <citation type="submission" date="2018-06" db="EMBL/GenBank/DDBJ databases">
        <authorList>
            <person name="Zhirakovskaya E."/>
        </authorList>
    </citation>
    <scope>NUCLEOTIDE SEQUENCE</scope>
</reference>
<proteinExistence type="predicted"/>
<dbReference type="PANTHER" id="PTHR44591:SF3">
    <property type="entry name" value="RESPONSE REGULATORY DOMAIN-CONTAINING PROTEIN"/>
    <property type="match status" value="1"/>
</dbReference>
<dbReference type="PROSITE" id="PS50110">
    <property type="entry name" value="RESPONSE_REGULATORY"/>
    <property type="match status" value="1"/>
</dbReference>
<sequence length="523" mass="61086">MEKHKILWVDDEIEMLKSHIIYLTEKGYDVATVTNGEDAIDLVKQKSFSLIFLDEMMAGMGGLETLAKIKEINPNIPVVMVTKSEEETLMNDAIGQKISDYLIKPVVPSQMFMVCKRLLEGKKISGQYVQQDYLKGFNQISRLMGEDLYYEDWTEIYLKLVNWDLELDEHSEIDLRQSLDEQRKEVNKEFSKFVERNYKNWINNVGDEYTPKLTTEIVSDYVVPLVQETEGPVFFFVIDCLRLDQWMLMERHLVDMFKISKEYYYSILPTATPYARNSLFAGLFPSEIEKYYPDLWHTGNDDERSMNKYEKELLEKLLQRRNVRLKNDLKYMKIIDPEVGKSFEQNISSHHRTHLMAVVVNFLDMIAHGRSDSDILKEIAPDEAAYRSLTNSWFMHSSLLGMFKVISRMKGAKVVVTTDHGSIRTMRGSKVLGDREASTNLRFKFGRNLKADEKHAVFVKDPSDYKLPRRGVTISYIFAKEDYYFVYPTDYHKYLAYYKDSFQHGGISMEEMILPVITMESLA</sequence>
<evidence type="ECO:0000259" key="2">
    <source>
        <dbReference type="PROSITE" id="PS50110"/>
    </source>
</evidence>
<dbReference type="PANTHER" id="PTHR44591">
    <property type="entry name" value="STRESS RESPONSE REGULATOR PROTEIN 1"/>
    <property type="match status" value="1"/>
</dbReference>
<protein>
    <submittedName>
        <fullName evidence="3">Response regulator</fullName>
    </submittedName>
</protein>
<dbReference type="EMBL" id="UOGD01000207">
    <property type="protein sequence ID" value="VAX21857.1"/>
    <property type="molecule type" value="Genomic_DNA"/>
</dbReference>
<evidence type="ECO:0000256" key="1">
    <source>
        <dbReference type="ARBA" id="ARBA00022553"/>
    </source>
</evidence>
<dbReference type="CDD" id="cd00156">
    <property type="entry name" value="REC"/>
    <property type="match status" value="1"/>
</dbReference>
<dbReference type="InterPro" id="IPR011006">
    <property type="entry name" value="CheY-like_superfamily"/>
</dbReference>
<dbReference type="InterPro" id="IPR001789">
    <property type="entry name" value="Sig_transdc_resp-reg_receiver"/>
</dbReference>
<dbReference type="GO" id="GO:0000160">
    <property type="term" value="P:phosphorelay signal transduction system"/>
    <property type="evidence" value="ECO:0007669"/>
    <property type="project" value="InterPro"/>
</dbReference>
<dbReference type="SMART" id="SM00448">
    <property type="entry name" value="REC"/>
    <property type="match status" value="1"/>
</dbReference>